<sequence length="255" mass="29749">MLKNLLLGNKYLQPLYEFLFKVALKGMNYDRGHIPDHSGERYVLELLQKNAQQDKLMIFDVGANTGQYAEVVINTLKKDFQLHSFEPQKEAFNQLKNVSNAPFFFPHHLAVGSEQGELELFYNREGSVFASMFPSSYQNYDISLDKSQKVPVIKLDDFCKENNIYQIDLLKIDVEGYEIEALKGCKELISDKKVQMIQFEFGIASIKARIFLEDFFFLLADYDIYRILQNGIRKIHYSEYAELFLTTNYLAIRKK</sequence>
<feature type="domain" description="Methyltransferase FkbM" evidence="1">
    <location>
        <begin position="60"/>
        <end position="201"/>
    </location>
</feature>
<dbReference type="InterPro" id="IPR029063">
    <property type="entry name" value="SAM-dependent_MTases_sf"/>
</dbReference>
<dbReference type="NCBIfam" id="TIGR01444">
    <property type="entry name" value="fkbM_fam"/>
    <property type="match status" value="1"/>
</dbReference>
<dbReference type="PANTHER" id="PTHR36973">
    <property type="entry name" value="SLL1456 PROTEIN-RELATED"/>
    <property type="match status" value="1"/>
</dbReference>
<dbReference type="Gene3D" id="3.40.50.150">
    <property type="entry name" value="Vaccinia Virus protein VP39"/>
    <property type="match status" value="1"/>
</dbReference>
<dbReference type="GO" id="GO:0032259">
    <property type="term" value="P:methylation"/>
    <property type="evidence" value="ECO:0007669"/>
    <property type="project" value="UniProtKB-KW"/>
</dbReference>
<dbReference type="Proteomes" id="UP000199513">
    <property type="component" value="Unassembled WGS sequence"/>
</dbReference>
<dbReference type="InterPro" id="IPR053188">
    <property type="entry name" value="FkbM_Methyltransferase"/>
</dbReference>
<keyword evidence="3" id="KW-1185">Reference proteome</keyword>
<gene>
    <name evidence="2" type="ORF">SAMN04488541_101722</name>
</gene>
<dbReference type="EMBL" id="FONY01000017">
    <property type="protein sequence ID" value="SFF13526.1"/>
    <property type="molecule type" value="Genomic_DNA"/>
</dbReference>
<organism evidence="2 3">
    <name type="scientific">Thermoflexibacter ruber</name>
    <dbReference type="NCBI Taxonomy" id="1003"/>
    <lineage>
        <taxon>Bacteria</taxon>
        <taxon>Pseudomonadati</taxon>
        <taxon>Bacteroidota</taxon>
        <taxon>Cytophagia</taxon>
        <taxon>Cytophagales</taxon>
        <taxon>Thermoflexibacteraceae</taxon>
        <taxon>Thermoflexibacter</taxon>
    </lineage>
</organism>
<keyword evidence="2" id="KW-0808">Transferase</keyword>
<dbReference type="InterPro" id="IPR006342">
    <property type="entry name" value="FkbM_mtfrase"/>
</dbReference>
<dbReference type="GO" id="GO:0008171">
    <property type="term" value="F:O-methyltransferase activity"/>
    <property type="evidence" value="ECO:0007669"/>
    <property type="project" value="TreeGrafter"/>
</dbReference>
<dbReference type="SUPFAM" id="SSF53335">
    <property type="entry name" value="S-adenosyl-L-methionine-dependent methyltransferases"/>
    <property type="match status" value="1"/>
</dbReference>
<dbReference type="RefSeq" id="WP_091544954.1">
    <property type="nucleotide sequence ID" value="NZ_FONY01000017.1"/>
</dbReference>
<accession>A0A1I2G9W1</accession>
<evidence type="ECO:0000259" key="1">
    <source>
        <dbReference type="Pfam" id="PF05050"/>
    </source>
</evidence>
<keyword evidence="2" id="KW-0489">Methyltransferase</keyword>
<evidence type="ECO:0000313" key="2">
    <source>
        <dbReference type="EMBL" id="SFF13526.1"/>
    </source>
</evidence>
<dbReference type="AlphaFoldDB" id="A0A1I2G9W1"/>
<dbReference type="OrthoDB" id="9812600at2"/>
<evidence type="ECO:0000313" key="3">
    <source>
        <dbReference type="Proteomes" id="UP000199513"/>
    </source>
</evidence>
<dbReference type="Pfam" id="PF05050">
    <property type="entry name" value="Methyltransf_21"/>
    <property type="match status" value="1"/>
</dbReference>
<reference evidence="2 3" key="1">
    <citation type="submission" date="2016-10" db="EMBL/GenBank/DDBJ databases">
        <authorList>
            <person name="de Groot N.N."/>
        </authorList>
    </citation>
    <scope>NUCLEOTIDE SEQUENCE [LARGE SCALE GENOMIC DNA]</scope>
    <source>
        <strain>GEY</strain>
        <strain evidence="3">DSM 9560</strain>
    </source>
</reference>
<name>A0A1I2G9W1_9BACT</name>
<dbReference type="STRING" id="1003.SAMN04488541_101722"/>
<protein>
    <submittedName>
        <fullName evidence="2">Methyltransferase, FkbM family</fullName>
    </submittedName>
</protein>
<proteinExistence type="predicted"/>
<dbReference type="PANTHER" id="PTHR36973:SF4">
    <property type="entry name" value="NODULATION PROTEIN"/>
    <property type="match status" value="1"/>
</dbReference>